<gene>
    <name evidence="8" type="ORF">Ssi02_31700</name>
</gene>
<keyword evidence="1" id="KW-0678">Repressor</keyword>
<dbReference type="InterPro" id="IPR036271">
    <property type="entry name" value="Tet_transcr_reg_TetR-rel_C_sf"/>
</dbReference>
<name>A0A919RID7_9ACTN</name>
<dbReference type="PRINTS" id="PR00455">
    <property type="entry name" value="HTHTETR"/>
</dbReference>
<evidence type="ECO:0000256" key="2">
    <source>
        <dbReference type="ARBA" id="ARBA00023015"/>
    </source>
</evidence>
<sequence length="241" mass="25951">MSTTSTGTRGGREGILQAAVELIARDGFDGVRIADIAARAGVSTALVHYHFAVRDRLLTDALAYSLTRAEIRLQRGMRNSGRDTPAKRLADLIDFLLPLTHDDILEARLWAELEIRSTGSEDLAAALAVLRRRVQAPLISTVEDGLRTGDFRDCEPGEVAVTAMALLDGLTRWLLTDPGGLALTDARRLGARQLTLAVGFDGELPFQPLPDPGPPPPRTSPGRPSPRRRAPRAPASRPGDA</sequence>
<dbReference type="AlphaFoldDB" id="A0A919RID7"/>
<evidence type="ECO:0000256" key="3">
    <source>
        <dbReference type="ARBA" id="ARBA00023125"/>
    </source>
</evidence>
<comment type="caution">
    <text evidence="8">The sequence shown here is derived from an EMBL/GenBank/DDBJ whole genome shotgun (WGS) entry which is preliminary data.</text>
</comment>
<evidence type="ECO:0000313" key="8">
    <source>
        <dbReference type="EMBL" id="GII92939.1"/>
    </source>
</evidence>
<keyword evidence="9" id="KW-1185">Reference proteome</keyword>
<dbReference type="GO" id="GO:0003700">
    <property type="term" value="F:DNA-binding transcription factor activity"/>
    <property type="evidence" value="ECO:0007669"/>
    <property type="project" value="TreeGrafter"/>
</dbReference>
<accession>A0A919RID7</accession>
<feature type="region of interest" description="Disordered" evidence="6">
    <location>
        <begin position="202"/>
        <end position="241"/>
    </location>
</feature>
<protein>
    <recommendedName>
        <fullName evidence="7">HTH tetR-type domain-containing protein</fullName>
    </recommendedName>
</protein>
<evidence type="ECO:0000313" key="9">
    <source>
        <dbReference type="Proteomes" id="UP000606172"/>
    </source>
</evidence>
<feature type="compositionally biased region" description="Low complexity" evidence="6">
    <location>
        <begin position="232"/>
        <end position="241"/>
    </location>
</feature>
<evidence type="ECO:0000256" key="1">
    <source>
        <dbReference type="ARBA" id="ARBA00022491"/>
    </source>
</evidence>
<keyword evidence="3 5" id="KW-0238">DNA-binding</keyword>
<evidence type="ECO:0000256" key="6">
    <source>
        <dbReference type="SAM" id="MobiDB-lite"/>
    </source>
</evidence>
<feature type="domain" description="HTH tetR-type" evidence="7">
    <location>
        <begin position="9"/>
        <end position="69"/>
    </location>
</feature>
<feature type="compositionally biased region" description="Pro residues" evidence="6">
    <location>
        <begin position="207"/>
        <end position="219"/>
    </location>
</feature>
<dbReference type="InterPro" id="IPR050109">
    <property type="entry name" value="HTH-type_TetR-like_transc_reg"/>
</dbReference>
<dbReference type="Gene3D" id="1.10.357.10">
    <property type="entry name" value="Tetracycline Repressor, domain 2"/>
    <property type="match status" value="1"/>
</dbReference>
<evidence type="ECO:0000256" key="4">
    <source>
        <dbReference type="ARBA" id="ARBA00023163"/>
    </source>
</evidence>
<dbReference type="InterPro" id="IPR009057">
    <property type="entry name" value="Homeodomain-like_sf"/>
</dbReference>
<dbReference type="RefSeq" id="WP_204026121.1">
    <property type="nucleotide sequence ID" value="NZ_BOOW01000020.1"/>
</dbReference>
<dbReference type="InterPro" id="IPR001647">
    <property type="entry name" value="HTH_TetR"/>
</dbReference>
<keyword evidence="4" id="KW-0804">Transcription</keyword>
<dbReference type="Pfam" id="PF13977">
    <property type="entry name" value="TetR_C_6"/>
    <property type="match status" value="1"/>
</dbReference>
<evidence type="ECO:0000256" key="5">
    <source>
        <dbReference type="PROSITE-ProRule" id="PRU00335"/>
    </source>
</evidence>
<dbReference type="Pfam" id="PF00440">
    <property type="entry name" value="TetR_N"/>
    <property type="match status" value="1"/>
</dbReference>
<dbReference type="SUPFAM" id="SSF46689">
    <property type="entry name" value="Homeodomain-like"/>
    <property type="match status" value="1"/>
</dbReference>
<dbReference type="GO" id="GO:0000976">
    <property type="term" value="F:transcription cis-regulatory region binding"/>
    <property type="evidence" value="ECO:0007669"/>
    <property type="project" value="TreeGrafter"/>
</dbReference>
<dbReference type="SUPFAM" id="SSF48498">
    <property type="entry name" value="Tetracyclin repressor-like, C-terminal domain"/>
    <property type="match status" value="1"/>
</dbReference>
<dbReference type="PANTHER" id="PTHR30055:SF200">
    <property type="entry name" value="HTH-TYPE TRANSCRIPTIONAL REPRESSOR BDCR"/>
    <property type="match status" value="1"/>
</dbReference>
<dbReference type="PROSITE" id="PS50977">
    <property type="entry name" value="HTH_TETR_2"/>
    <property type="match status" value="1"/>
</dbReference>
<feature type="DNA-binding region" description="H-T-H motif" evidence="5">
    <location>
        <begin position="32"/>
        <end position="51"/>
    </location>
</feature>
<organism evidence="8 9">
    <name type="scientific">Sinosporangium siamense</name>
    <dbReference type="NCBI Taxonomy" id="1367973"/>
    <lineage>
        <taxon>Bacteria</taxon>
        <taxon>Bacillati</taxon>
        <taxon>Actinomycetota</taxon>
        <taxon>Actinomycetes</taxon>
        <taxon>Streptosporangiales</taxon>
        <taxon>Streptosporangiaceae</taxon>
        <taxon>Sinosporangium</taxon>
    </lineage>
</organism>
<dbReference type="InterPro" id="IPR039538">
    <property type="entry name" value="BetI_C"/>
</dbReference>
<dbReference type="PANTHER" id="PTHR30055">
    <property type="entry name" value="HTH-TYPE TRANSCRIPTIONAL REGULATOR RUTR"/>
    <property type="match status" value="1"/>
</dbReference>
<proteinExistence type="predicted"/>
<keyword evidence="2" id="KW-0805">Transcription regulation</keyword>
<reference evidence="8" key="1">
    <citation type="submission" date="2021-01" db="EMBL/GenBank/DDBJ databases">
        <title>Whole genome shotgun sequence of Sinosporangium siamense NBRC 109515.</title>
        <authorList>
            <person name="Komaki H."/>
            <person name="Tamura T."/>
        </authorList>
    </citation>
    <scope>NUCLEOTIDE SEQUENCE</scope>
    <source>
        <strain evidence="8">NBRC 109515</strain>
    </source>
</reference>
<dbReference type="EMBL" id="BOOW01000020">
    <property type="protein sequence ID" value="GII92939.1"/>
    <property type="molecule type" value="Genomic_DNA"/>
</dbReference>
<evidence type="ECO:0000259" key="7">
    <source>
        <dbReference type="PROSITE" id="PS50977"/>
    </source>
</evidence>
<dbReference type="Proteomes" id="UP000606172">
    <property type="component" value="Unassembled WGS sequence"/>
</dbReference>